<proteinExistence type="predicted"/>
<dbReference type="AlphaFoldDB" id="A0A6C0BIJ3"/>
<dbReference type="EMBL" id="MN739165">
    <property type="protein sequence ID" value="QHS91842.1"/>
    <property type="molecule type" value="Genomic_DNA"/>
</dbReference>
<sequence>MTLFNVIQHQCVGKPTYLDVLPGDVLQYCIIPFLEWEDRIHVNMLTPAGDRTPPNKIPKDRIIGNQILICTQKLTRLAENSATLQRIRNNHISRGNTHGPSLTKVTEEIIRFLESILEPHNVLLVQYNPNFRKAVSDKIIEFSDPTMIAKIPRIYLRIKMAETIQRLTEMLTSYPFVEFIKSQRYLSAAVTQNETAVLNEWWVPGKGVVGRYQGDIYTQIE</sequence>
<organism evidence="1">
    <name type="scientific">viral metagenome</name>
    <dbReference type="NCBI Taxonomy" id="1070528"/>
    <lineage>
        <taxon>unclassified sequences</taxon>
        <taxon>metagenomes</taxon>
        <taxon>organismal metagenomes</taxon>
    </lineage>
</organism>
<accession>A0A6C0BIJ3</accession>
<reference evidence="1" key="1">
    <citation type="journal article" date="2020" name="Nature">
        <title>Giant virus diversity and host interactions through global metagenomics.</title>
        <authorList>
            <person name="Schulz F."/>
            <person name="Roux S."/>
            <person name="Paez-Espino D."/>
            <person name="Jungbluth S."/>
            <person name="Walsh D.A."/>
            <person name="Denef V.J."/>
            <person name="McMahon K.D."/>
            <person name="Konstantinidis K.T."/>
            <person name="Eloe-Fadrosh E.A."/>
            <person name="Kyrpides N.C."/>
            <person name="Woyke T."/>
        </authorList>
    </citation>
    <scope>NUCLEOTIDE SEQUENCE</scope>
    <source>
        <strain evidence="1">GVMAG-M-3300013006-15</strain>
    </source>
</reference>
<evidence type="ECO:0000313" key="1">
    <source>
        <dbReference type="EMBL" id="QHS91842.1"/>
    </source>
</evidence>
<name>A0A6C0BIJ3_9ZZZZ</name>
<protein>
    <submittedName>
        <fullName evidence="1">Uncharacterized protein</fullName>
    </submittedName>
</protein>